<dbReference type="Proteomes" id="UP000315783">
    <property type="component" value="Unassembled WGS sequence"/>
</dbReference>
<evidence type="ECO:0000313" key="2">
    <source>
        <dbReference type="EMBL" id="TQV92579.1"/>
    </source>
</evidence>
<accession>A0A545USY1</accession>
<evidence type="ECO:0000313" key="3">
    <source>
        <dbReference type="Proteomes" id="UP000315783"/>
    </source>
</evidence>
<comment type="caution">
    <text evidence="2">The sequence shown here is derived from an EMBL/GenBank/DDBJ whole genome shotgun (WGS) entry which is preliminary data.</text>
</comment>
<dbReference type="AlphaFoldDB" id="A0A545USY1"/>
<reference evidence="2 3" key="1">
    <citation type="journal article" date="2019" name="Appl. Microbiol. Biotechnol.">
        <title>Genome sequence of Isaria javanica and comparative genome analysis insights into family S53 peptidase evolution in fungal entomopathogens.</title>
        <authorList>
            <person name="Lin R."/>
            <person name="Zhang X."/>
            <person name="Xin B."/>
            <person name="Zou M."/>
            <person name="Gao Y."/>
            <person name="Qin F."/>
            <person name="Hu Q."/>
            <person name="Xie B."/>
            <person name="Cheng X."/>
        </authorList>
    </citation>
    <scope>NUCLEOTIDE SEQUENCE [LARGE SCALE GENOMIC DNA]</scope>
    <source>
        <strain evidence="2 3">IJ1G</strain>
    </source>
</reference>
<feature type="region of interest" description="Disordered" evidence="1">
    <location>
        <begin position="51"/>
        <end position="73"/>
    </location>
</feature>
<protein>
    <submittedName>
        <fullName evidence="2">Uncharacterized protein</fullName>
    </submittedName>
</protein>
<evidence type="ECO:0000256" key="1">
    <source>
        <dbReference type="SAM" id="MobiDB-lite"/>
    </source>
</evidence>
<gene>
    <name evidence="2" type="ORF">IF1G_08503</name>
</gene>
<keyword evidence="3" id="KW-1185">Reference proteome</keyword>
<dbReference type="EMBL" id="SPUK01000014">
    <property type="protein sequence ID" value="TQV92579.1"/>
    <property type="molecule type" value="Genomic_DNA"/>
</dbReference>
<organism evidence="2 3">
    <name type="scientific">Cordyceps javanica</name>
    <dbReference type="NCBI Taxonomy" id="43265"/>
    <lineage>
        <taxon>Eukaryota</taxon>
        <taxon>Fungi</taxon>
        <taxon>Dikarya</taxon>
        <taxon>Ascomycota</taxon>
        <taxon>Pezizomycotina</taxon>
        <taxon>Sordariomycetes</taxon>
        <taxon>Hypocreomycetidae</taxon>
        <taxon>Hypocreales</taxon>
        <taxon>Cordycipitaceae</taxon>
        <taxon>Cordyceps</taxon>
    </lineage>
</organism>
<sequence length="73" mass="8290">MCVIHFSPRRQLGRWHSPNLYTWVLPVCGGMADKALDFLILCTGPNRLRARDREEPKNHSQEAAGPVMCNILT</sequence>
<name>A0A545USY1_9HYPO</name>
<proteinExistence type="predicted"/>
<feature type="compositionally biased region" description="Basic and acidic residues" evidence="1">
    <location>
        <begin position="51"/>
        <end position="60"/>
    </location>
</feature>